<keyword evidence="3" id="KW-1185">Reference proteome</keyword>
<sequence length="225" mass="25551">MRRSTGFWTPAVHDLLAHLERVGFDRAPRALGYDERGREVLSFLPGDTATDQPWPEWTRSEAAMLDAVDWLREYHSVVAGYVPPASARWRFGEVWRPGLIVAHNDAGPHNAAWGDGRIRGFFDWDFAGPAEPVWDLAYLAFAWVPLYDSELDAERPRRLRMLLDRYGYHGDVVEFRDLVARRVRYTAAAVERLGRAGDPGMAVQYRQGNSRLLEQSAAAIARLSL</sequence>
<name>A0ABV6RNP8_9GAMM</name>
<dbReference type="SUPFAM" id="SSF56112">
    <property type="entry name" value="Protein kinase-like (PK-like)"/>
    <property type="match status" value="1"/>
</dbReference>
<dbReference type="InterPro" id="IPR002575">
    <property type="entry name" value="Aminoglycoside_PTrfase"/>
</dbReference>
<evidence type="ECO:0000259" key="1">
    <source>
        <dbReference type="Pfam" id="PF01636"/>
    </source>
</evidence>
<reference evidence="2 3" key="1">
    <citation type="submission" date="2024-09" db="EMBL/GenBank/DDBJ databases">
        <authorList>
            <person name="Sun Q."/>
            <person name="Mori K."/>
        </authorList>
    </citation>
    <scope>NUCLEOTIDE SEQUENCE [LARGE SCALE GENOMIC DNA]</scope>
    <source>
        <strain evidence="2 3">KCTC 23076</strain>
    </source>
</reference>
<proteinExistence type="predicted"/>
<dbReference type="RefSeq" id="WP_386668627.1">
    <property type="nucleotide sequence ID" value="NZ_JBHLTG010000002.1"/>
</dbReference>
<dbReference type="Gene3D" id="3.90.1200.10">
    <property type="match status" value="1"/>
</dbReference>
<feature type="domain" description="Aminoglycoside phosphotransferase" evidence="1">
    <location>
        <begin position="100"/>
        <end position="159"/>
    </location>
</feature>
<gene>
    <name evidence="2" type="ORF">ACFFGH_12290</name>
</gene>
<dbReference type="Proteomes" id="UP001589896">
    <property type="component" value="Unassembled WGS sequence"/>
</dbReference>
<evidence type="ECO:0000313" key="2">
    <source>
        <dbReference type="EMBL" id="MFC0678620.1"/>
    </source>
</evidence>
<evidence type="ECO:0000313" key="3">
    <source>
        <dbReference type="Proteomes" id="UP001589896"/>
    </source>
</evidence>
<comment type="caution">
    <text evidence="2">The sequence shown here is derived from an EMBL/GenBank/DDBJ whole genome shotgun (WGS) entry which is preliminary data.</text>
</comment>
<protein>
    <submittedName>
        <fullName evidence="2">Phosphotransferase</fullName>
    </submittedName>
</protein>
<organism evidence="2 3">
    <name type="scientific">Lysobacter korlensis</name>
    <dbReference type="NCBI Taxonomy" id="553636"/>
    <lineage>
        <taxon>Bacteria</taxon>
        <taxon>Pseudomonadati</taxon>
        <taxon>Pseudomonadota</taxon>
        <taxon>Gammaproteobacteria</taxon>
        <taxon>Lysobacterales</taxon>
        <taxon>Lysobacteraceae</taxon>
        <taxon>Lysobacter</taxon>
    </lineage>
</organism>
<dbReference type="EMBL" id="JBHLTG010000002">
    <property type="protein sequence ID" value="MFC0678620.1"/>
    <property type="molecule type" value="Genomic_DNA"/>
</dbReference>
<accession>A0ABV6RNP8</accession>
<dbReference type="Pfam" id="PF01636">
    <property type="entry name" value="APH"/>
    <property type="match status" value="1"/>
</dbReference>
<dbReference type="InterPro" id="IPR011009">
    <property type="entry name" value="Kinase-like_dom_sf"/>
</dbReference>